<evidence type="ECO:0008006" key="5">
    <source>
        <dbReference type="Google" id="ProtNLM"/>
    </source>
</evidence>
<evidence type="ECO:0000313" key="4">
    <source>
        <dbReference type="Proteomes" id="UP001207742"/>
    </source>
</evidence>
<keyword evidence="2" id="KW-0812">Transmembrane</keyword>
<reference evidence="3 4" key="1">
    <citation type="submission" date="2022-10" db="EMBL/GenBank/DDBJ databases">
        <title>Chitinophaga nivalis PC15 sp. nov., isolated from Pyeongchang county, South Korea.</title>
        <authorList>
            <person name="Trinh H.N."/>
        </authorList>
    </citation>
    <scope>NUCLEOTIDE SEQUENCE [LARGE SCALE GENOMIC DNA]</scope>
    <source>
        <strain evidence="3 4">PC14</strain>
    </source>
</reference>
<feature type="transmembrane region" description="Helical" evidence="2">
    <location>
        <begin position="51"/>
        <end position="68"/>
    </location>
</feature>
<keyword evidence="2" id="KW-1133">Transmembrane helix</keyword>
<feature type="region of interest" description="Disordered" evidence="1">
    <location>
        <begin position="74"/>
        <end position="96"/>
    </location>
</feature>
<dbReference type="Proteomes" id="UP001207742">
    <property type="component" value="Unassembled WGS sequence"/>
</dbReference>
<comment type="caution">
    <text evidence="3">The sequence shown here is derived from an EMBL/GenBank/DDBJ whole genome shotgun (WGS) entry which is preliminary data.</text>
</comment>
<feature type="transmembrane region" description="Helical" evidence="2">
    <location>
        <begin position="21"/>
        <end position="45"/>
    </location>
</feature>
<sequence>MKELIERLRTESPVFFKRLQWIIGVLAGSLGVLQILLSNGLFPWLLPYESVITSVITALAGAFGVSLLPKKDPQAFDGPGGTVPPPVKNPPPGKNE</sequence>
<keyword evidence="2" id="KW-0472">Membrane</keyword>
<keyword evidence="4" id="KW-1185">Reference proteome</keyword>
<organism evidence="3 4">
    <name type="scientific">Chitinophaga nivalis</name>
    <dbReference type="NCBI Taxonomy" id="2991709"/>
    <lineage>
        <taxon>Bacteria</taxon>
        <taxon>Pseudomonadati</taxon>
        <taxon>Bacteroidota</taxon>
        <taxon>Chitinophagia</taxon>
        <taxon>Chitinophagales</taxon>
        <taxon>Chitinophagaceae</taxon>
        <taxon>Chitinophaga</taxon>
    </lineage>
</organism>
<evidence type="ECO:0000256" key="2">
    <source>
        <dbReference type="SAM" id="Phobius"/>
    </source>
</evidence>
<dbReference type="EMBL" id="JAPDNS010000001">
    <property type="protein sequence ID" value="MCW3483819.1"/>
    <property type="molecule type" value="Genomic_DNA"/>
</dbReference>
<evidence type="ECO:0000313" key="3">
    <source>
        <dbReference type="EMBL" id="MCW3483819.1"/>
    </source>
</evidence>
<gene>
    <name evidence="3" type="ORF">OL497_07945</name>
</gene>
<evidence type="ECO:0000256" key="1">
    <source>
        <dbReference type="SAM" id="MobiDB-lite"/>
    </source>
</evidence>
<dbReference type="RefSeq" id="WP_264729338.1">
    <property type="nucleotide sequence ID" value="NZ_JAPDNR010000001.1"/>
</dbReference>
<feature type="compositionally biased region" description="Pro residues" evidence="1">
    <location>
        <begin position="82"/>
        <end position="96"/>
    </location>
</feature>
<accession>A0ABT3IJ94</accession>
<protein>
    <recommendedName>
        <fullName evidence="5">Holin</fullName>
    </recommendedName>
</protein>
<name>A0ABT3IJ94_9BACT</name>
<proteinExistence type="predicted"/>